<feature type="compositionally biased region" description="Basic and acidic residues" evidence="1">
    <location>
        <begin position="347"/>
        <end position="367"/>
    </location>
</feature>
<feature type="region of interest" description="Disordered" evidence="1">
    <location>
        <begin position="196"/>
        <end position="287"/>
    </location>
</feature>
<accession>A0A2G5I8X1</accession>
<evidence type="ECO:0000313" key="2">
    <source>
        <dbReference type="EMBL" id="PIB00954.1"/>
    </source>
</evidence>
<feature type="region of interest" description="Disordered" evidence="1">
    <location>
        <begin position="35"/>
        <end position="63"/>
    </location>
</feature>
<name>A0A2G5I8X1_CERBT</name>
<protein>
    <submittedName>
        <fullName evidence="2">Uncharacterized protein</fullName>
    </submittedName>
</protein>
<feature type="compositionally biased region" description="Low complexity" evidence="1">
    <location>
        <begin position="368"/>
        <end position="383"/>
    </location>
</feature>
<gene>
    <name evidence="2" type="ORF">CB0940_00567</name>
    <name evidence="3" type="ORF">RHO25_000591</name>
</gene>
<dbReference type="EMBL" id="CP134184">
    <property type="protein sequence ID" value="WPA95986.1"/>
    <property type="molecule type" value="Genomic_DNA"/>
</dbReference>
<evidence type="ECO:0000256" key="1">
    <source>
        <dbReference type="SAM" id="MobiDB-lite"/>
    </source>
</evidence>
<proteinExistence type="predicted"/>
<feature type="compositionally biased region" description="Low complexity" evidence="1">
    <location>
        <begin position="238"/>
        <end position="251"/>
    </location>
</feature>
<dbReference type="OrthoDB" id="3648566at2759"/>
<evidence type="ECO:0000313" key="4">
    <source>
        <dbReference type="Proteomes" id="UP000230605"/>
    </source>
</evidence>
<reference evidence="3 5" key="2">
    <citation type="submission" date="2023-09" db="EMBL/GenBank/DDBJ databases">
        <title>Complete-Gapless Cercospora beticola genome.</title>
        <authorList>
            <person name="Wyatt N.A."/>
            <person name="Spanner R.E."/>
            <person name="Bolton M.D."/>
        </authorList>
    </citation>
    <scope>NUCLEOTIDE SEQUENCE [LARGE SCALE GENOMIC DNA]</scope>
    <source>
        <strain evidence="3">Cb09-40</strain>
    </source>
</reference>
<feature type="region of interest" description="Disordered" evidence="1">
    <location>
        <begin position="300"/>
        <end position="445"/>
    </location>
</feature>
<reference evidence="2 4" key="1">
    <citation type="submission" date="2015-10" db="EMBL/GenBank/DDBJ databases">
        <title>The cercosporin biosynthetic gene cluster was horizontally transferred to several fungal lineages and shown to be expanded in Cercospora beticola based on microsynteny with recipient genomes.</title>
        <authorList>
            <person name="De Jonge R."/>
            <person name="Ebert M.K."/>
            <person name="Suttle J.C."/>
            <person name="Jurick Ii W.M."/>
            <person name="Secor G.A."/>
            <person name="Thomma B.P."/>
            <person name="Van De Peer Y."/>
            <person name="Bolton M.D."/>
        </authorList>
    </citation>
    <scope>NUCLEOTIDE SEQUENCE [LARGE SCALE GENOMIC DNA]</scope>
    <source>
        <strain evidence="2 4">09-40</strain>
    </source>
</reference>
<evidence type="ECO:0000313" key="5">
    <source>
        <dbReference type="Proteomes" id="UP001302367"/>
    </source>
</evidence>
<dbReference type="Proteomes" id="UP001302367">
    <property type="component" value="Chromosome 1"/>
</dbReference>
<dbReference type="EMBL" id="LKMD01000100">
    <property type="protein sequence ID" value="PIB00954.1"/>
    <property type="molecule type" value="Genomic_DNA"/>
</dbReference>
<sequence length="469" mass="51756">MRSPARVRRTVHVAHPPCVEVHTAAPLASAIATPLPRPGMLPRTDSEKTPFTAEFPGQVNPSNIAKRRGGRFVVSANMLDGLQSETGVGLGKTQWLPSTDRGHSMANAPATRLPYIAYQSSMPGTHGLPSLRSPIPRADSPPLTPLTEEPALPEQFTLPYLPSQQPLSPTEFEYSPDYYVQAYDERKRNEREKALAALEGKPTINADEEEDETDLPSRVDPSPMPQQICEPPTPPASVPTSSSPTPSRSEPTSPPLRQPPEALSRHTRFTRQFDNCDFDHNHPEVAGSVRSFSIYSTDIEGQRISQLPAQPYRPLPPPPPPPAHHSIARKPLPRHAAPTFIRQSSPPKRDTRNEGHQERPGAFHTEPRPSSSSPPMTPTFTQPRPAPTPAPRVISPNTAQHRLATLHALEANTPTPATAPRPVSPPRTFEQITMQRPEPSRRHAFHPLREVFSRWQAGKKQLSGAQDRR</sequence>
<keyword evidence="5" id="KW-1185">Reference proteome</keyword>
<organism evidence="2 4">
    <name type="scientific">Cercospora beticola</name>
    <name type="common">Sugarbeet leaf spot fungus</name>
    <dbReference type="NCBI Taxonomy" id="122368"/>
    <lineage>
        <taxon>Eukaryota</taxon>
        <taxon>Fungi</taxon>
        <taxon>Dikarya</taxon>
        <taxon>Ascomycota</taxon>
        <taxon>Pezizomycotina</taxon>
        <taxon>Dothideomycetes</taxon>
        <taxon>Dothideomycetidae</taxon>
        <taxon>Mycosphaerellales</taxon>
        <taxon>Mycosphaerellaceae</taxon>
        <taxon>Cercospora</taxon>
    </lineage>
</organism>
<dbReference type="AlphaFoldDB" id="A0A2G5I8X1"/>
<feature type="region of interest" description="Disordered" evidence="1">
    <location>
        <begin position="124"/>
        <end position="149"/>
    </location>
</feature>
<feature type="compositionally biased region" description="Pro residues" evidence="1">
    <location>
        <begin position="311"/>
        <end position="323"/>
    </location>
</feature>
<evidence type="ECO:0000313" key="3">
    <source>
        <dbReference type="EMBL" id="WPA95986.1"/>
    </source>
</evidence>
<dbReference type="Proteomes" id="UP000230605">
    <property type="component" value="Chromosome 1"/>
</dbReference>